<evidence type="ECO:0000313" key="3">
    <source>
        <dbReference type="Proteomes" id="UP001215598"/>
    </source>
</evidence>
<gene>
    <name evidence="2" type="ORF">B0H16DRAFT_1745105</name>
</gene>
<accession>A0AAD7H462</accession>
<keyword evidence="3" id="KW-1185">Reference proteome</keyword>
<sequence>MNPPRALIDLPRSRQRWPAPTPSTLVPPPQRAGRNIPINARRAPPHRPRLTPSSTSLTADRLAGAETQHPRPAPAARWCRRARSRVIGRNVPNNARHAPPSTPPRSSIGPLRSRQRWPAPTPSTLVPPPQRARVQA</sequence>
<organism evidence="2 3">
    <name type="scientific">Mycena metata</name>
    <dbReference type="NCBI Taxonomy" id="1033252"/>
    <lineage>
        <taxon>Eukaryota</taxon>
        <taxon>Fungi</taxon>
        <taxon>Dikarya</taxon>
        <taxon>Basidiomycota</taxon>
        <taxon>Agaricomycotina</taxon>
        <taxon>Agaricomycetes</taxon>
        <taxon>Agaricomycetidae</taxon>
        <taxon>Agaricales</taxon>
        <taxon>Marasmiineae</taxon>
        <taxon>Mycenaceae</taxon>
        <taxon>Mycena</taxon>
    </lineage>
</organism>
<reference evidence="2" key="1">
    <citation type="submission" date="2023-03" db="EMBL/GenBank/DDBJ databases">
        <title>Massive genome expansion in bonnet fungi (Mycena s.s.) driven by repeated elements and novel gene families across ecological guilds.</title>
        <authorList>
            <consortium name="Lawrence Berkeley National Laboratory"/>
            <person name="Harder C.B."/>
            <person name="Miyauchi S."/>
            <person name="Viragh M."/>
            <person name="Kuo A."/>
            <person name="Thoen E."/>
            <person name="Andreopoulos B."/>
            <person name="Lu D."/>
            <person name="Skrede I."/>
            <person name="Drula E."/>
            <person name="Henrissat B."/>
            <person name="Morin E."/>
            <person name="Kohler A."/>
            <person name="Barry K."/>
            <person name="LaButti K."/>
            <person name="Morin E."/>
            <person name="Salamov A."/>
            <person name="Lipzen A."/>
            <person name="Mereny Z."/>
            <person name="Hegedus B."/>
            <person name="Baldrian P."/>
            <person name="Stursova M."/>
            <person name="Weitz H."/>
            <person name="Taylor A."/>
            <person name="Grigoriev I.V."/>
            <person name="Nagy L.G."/>
            <person name="Martin F."/>
            <person name="Kauserud H."/>
        </authorList>
    </citation>
    <scope>NUCLEOTIDE SEQUENCE</scope>
    <source>
        <strain evidence="2">CBHHK182m</strain>
    </source>
</reference>
<proteinExistence type="predicted"/>
<feature type="compositionally biased region" description="Pro residues" evidence="1">
    <location>
        <begin position="119"/>
        <end position="130"/>
    </location>
</feature>
<feature type="region of interest" description="Disordered" evidence="1">
    <location>
        <begin position="1"/>
        <end position="136"/>
    </location>
</feature>
<name>A0AAD7H462_9AGAR</name>
<comment type="caution">
    <text evidence="2">The sequence shown here is derived from an EMBL/GenBank/DDBJ whole genome shotgun (WGS) entry which is preliminary data.</text>
</comment>
<evidence type="ECO:0000256" key="1">
    <source>
        <dbReference type="SAM" id="MobiDB-lite"/>
    </source>
</evidence>
<protein>
    <submittedName>
        <fullName evidence="2">Uncharacterized protein</fullName>
    </submittedName>
</protein>
<evidence type="ECO:0000313" key="2">
    <source>
        <dbReference type="EMBL" id="KAJ7711495.1"/>
    </source>
</evidence>
<dbReference type="AlphaFoldDB" id="A0AAD7H462"/>
<dbReference type="Proteomes" id="UP001215598">
    <property type="component" value="Unassembled WGS sequence"/>
</dbReference>
<feature type="compositionally biased region" description="Pro residues" evidence="1">
    <location>
        <begin position="19"/>
        <end position="30"/>
    </location>
</feature>
<dbReference type="EMBL" id="JARKIB010000394">
    <property type="protein sequence ID" value="KAJ7711495.1"/>
    <property type="molecule type" value="Genomic_DNA"/>
</dbReference>